<feature type="non-terminal residue" evidence="1">
    <location>
        <position position="1"/>
    </location>
</feature>
<protein>
    <submittedName>
        <fullName evidence="1">12726_t:CDS:1</fullName>
    </submittedName>
</protein>
<keyword evidence="2" id="KW-1185">Reference proteome</keyword>
<dbReference type="Proteomes" id="UP000789920">
    <property type="component" value="Unassembled WGS sequence"/>
</dbReference>
<name>A0ACA9S6Z6_9GLOM</name>
<dbReference type="EMBL" id="CAJVQC010095889">
    <property type="protein sequence ID" value="CAG8828681.1"/>
    <property type="molecule type" value="Genomic_DNA"/>
</dbReference>
<evidence type="ECO:0000313" key="1">
    <source>
        <dbReference type="EMBL" id="CAG8828681.1"/>
    </source>
</evidence>
<feature type="non-terminal residue" evidence="1">
    <location>
        <position position="107"/>
    </location>
</feature>
<organism evidence="1 2">
    <name type="scientific">Racocetra persica</name>
    <dbReference type="NCBI Taxonomy" id="160502"/>
    <lineage>
        <taxon>Eukaryota</taxon>
        <taxon>Fungi</taxon>
        <taxon>Fungi incertae sedis</taxon>
        <taxon>Mucoromycota</taxon>
        <taxon>Glomeromycotina</taxon>
        <taxon>Glomeromycetes</taxon>
        <taxon>Diversisporales</taxon>
        <taxon>Gigasporaceae</taxon>
        <taxon>Racocetra</taxon>
    </lineage>
</organism>
<evidence type="ECO:0000313" key="2">
    <source>
        <dbReference type="Proteomes" id="UP000789920"/>
    </source>
</evidence>
<sequence length="107" mass="12106">FNKINLKTPDALKNIHTVTFFSIFLAIINKQAGDDKLYSNHKKYFEKDGIVKRKVVLLHNRSSDCKGYFIATGFLADVYPKIDMNEIIPNSAITEFFGVNVGFSNGE</sequence>
<comment type="caution">
    <text evidence="1">The sequence shown here is derived from an EMBL/GenBank/DDBJ whole genome shotgun (WGS) entry which is preliminary data.</text>
</comment>
<accession>A0ACA9S6Z6</accession>
<reference evidence="1" key="1">
    <citation type="submission" date="2021-06" db="EMBL/GenBank/DDBJ databases">
        <authorList>
            <person name="Kallberg Y."/>
            <person name="Tangrot J."/>
            <person name="Rosling A."/>
        </authorList>
    </citation>
    <scope>NUCLEOTIDE SEQUENCE</scope>
    <source>
        <strain evidence="1">MA461A</strain>
    </source>
</reference>
<proteinExistence type="predicted"/>
<gene>
    <name evidence="1" type="ORF">RPERSI_LOCUS27301</name>
</gene>